<keyword evidence="1" id="KW-1133">Transmembrane helix</keyword>
<protein>
    <submittedName>
        <fullName evidence="2">Uncharacterized protein</fullName>
    </submittedName>
</protein>
<evidence type="ECO:0000313" key="2">
    <source>
        <dbReference type="EMBL" id="MBA4649574.1"/>
    </source>
</evidence>
<dbReference type="EMBL" id="GISG01161104">
    <property type="protein sequence ID" value="MBA4649574.1"/>
    <property type="molecule type" value="Transcribed_RNA"/>
</dbReference>
<reference evidence="2" key="1">
    <citation type="journal article" date="2013" name="J. Plant Res.">
        <title>Effect of fungi and light on seed germination of three Opuntia species from semiarid lands of central Mexico.</title>
        <authorList>
            <person name="Delgado-Sanchez P."/>
            <person name="Jimenez-Bremont J.F."/>
            <person name="Guerrero-Gonzalez Mde L."/>
            <person name="Flores J."/>
        </authorList>
    </citation>
    <scope>NUCLEOTIDE SEQUENCE</scope>
    <source>
        <tissue evidence="2">Cladode</tissue>
    </source>
</reference>
<proteinExistence type="predicted"/>
<organism evidence="2">
    <name type="scientific">Opuntia streptacantha</name>
    <name type="common">Prickly pear cactus</name>
    <name type="synonym">Opuntia cardona</name>
    <dbReference type="NCBI Taxonomy" id="393608"/>
    <lineage>
        <taxon>Eukaryota</taxon>
        <taxon>Viridiplantae</taxon>
        <taxon>Streptophyta</taxon>
        <taxon>Embryophyta</taxon>
        <taxon>Tracheophyta</taxon>
        <taxon>Spermatophyta</taxon>
        <taxon>Magnoliopsida</taxon>
        <taxon>eudicotyledons</taxon>
        <taxon>Gunneridae</taxon>
        <taxon>Pentapetalae</taxon>
        <taxon>Caryophyllales</taxon>
        <taxon>Cactineae</taxon>
        <taxon>Cactaceae</taxon>
        <taxon>Opuntioideae</taxon>
        <taxon>Opuntia</taxon>
    </lineage>
</organism>
<name>A0A7C8ZRE6_OPUST</name>
<feature type="transmembrane region" description="Helical" evidence="1">
    <location>
        <begin position="6"/>
        <end position="25"/>
    </location>
</feature>
<keyword evidence="1" id="KW-0812">Transmembrane</keyword>
<dbReference type="AlphaFoldDB" id="A0A7C8ZRE6"/>
<accession>A0A7C8ZRE6</accession>
<evidence type="ECO:0000256" key="1">
    <source>
        <dbReference type="SAM" id="Phobius"/>
    </source>
</evidence>
<reference evidence="2" key="2">
    <citation type="submission" date="2020-07" db="EMBL/GenBank/DDBJ databases">
        <authorList>
            <person name="Vera ALvarez R."/>
            <person name="Arias-Moreno D.M."/>
            <person name="Jimenez-Jacinto V."/>
            <person name="Jimenez-Bremont J.F."/>
            <person name="Swaminathan K."/>
            <person name="Moose S.P."/>
            <person name="Guerrero-Gonzalez M.L."/>
            <person name="Marino-Ramirez L."/>
            <person name="Landsman D."/>
            <person name="Rodriguez-Kessler M."/>
            <person name="Delgado-Sanchez P."/>
        </authorList>
    </citation>
    <scope>NUCLEOTIDE SEQUENCE</scope>
    <source>
        <tissue evidence="2">Cladode</tissue>
    </source>
</reference>
<sequence length="133" mass="14999">MGAVVITQHMVILPVIHQSILWFLLGKIKFLEETSMNFPLVSHLFLFSVNLSGNHLVLALSNKLHSILHILLKTVQLIKVQILQTISHSLPDLPLKVLIYLIQLLQVFLHSLVLSEPDINPCSLLIPVINLLH</sequence>
<keyword evidence="1" id="KW-0472">Membrane</keyword>